<reference evidence="1" key="1">
    <citation type="submission" date="2014-07" db="EMBL/GenBank/DDBJ databases">
        <authorList>
            <person name="Martin A.A"/>
            <person name="De Silva N."/>
        </authorList>
    </citation>
    <scope>NUCLEOTIDE SEQUENCE</scope>
</reference>
<evidence type="ECO:0000313" key="2">
    <source>
        <dbReference type="WBParaSite" id="SVE_1547300.1"/>
    </source>
</evidence>
<reference evidence="2" key="2">
    <citation type="submission" date="2015-08" db="UniProtKB">
        <authorList>
            <consortium name="WormBaseParasite"/>
        </authorList>
    </citation>
    <scope>IDENTIFICATION</scope>
</reference>
<accession>A0A0K0FTG9</accession>
<organism evidence="1 2">
    <name type="scientific">Strongyloides venezuelensis</name>
    <name type="common">Threadworm</name>
    <dbReference type="NCBI Taxonomy" id="75913"/>
    <lineage>
        <taxon>Eukaryota</taxon>
        <taxon>Metazoa</taxon>
        <taxon>Ecdysozoa</taxon>
        <taxon>Nematoda</taxon>
        <taxon>Chromadorea</taxon>
        <taxon>Rhabditida</taxon>
        <taxon>Tylenchina</taxon>
        <taxon>Panagrolaimomorpha</taxon>
        <taxon>Strongyloidoidea</taxon>
        <taxon>Strongyloididae</taxon>
        <taxon>Strongyloides</taxon>
    </lineage>
</organism>
<dbReference type="Proteomes" id="UP000035680">
    <property type="component" value="Unassembled WGS sequence"/>
</dbReference>
<dbReference type="AlphaFoldDB" id="A0A0K0FTG9"/>
<keyword evidence="1" id="KW-1185">Reference proteome</keyword>
<proteinExistence type="predicted"/>
<dbReference type="WBParaSite" id="SVE_1547300.1">
    <property type="protein sequence ID" value="SVE_1547300.1"/>
    <property type="gene ID" value="SVE_1547300"/>
</dbReference>
<sequence>MTDPDCIDAFRNKLNLL</sequence>
<protein>
    <submittedName>
        <fullName evidence="2">Uncharacterized protein</fullName>
    </submittedName>
</protein>
<evidence type="ECO:0000313" key="1">
    <source>
        <dbReference type="Proteomes" id="UP000035680"/>
    </source>
</evidence>
<name>A0A0K0FTG9_STRVS</name>